<dbReference type="CDD" id="cd19757">
    <property type="entry name" value="Bbox1"/>
    <property type="match status" value="1"/>
</dbReference>
<dbReference type="Proteomes" id="UP001234178">
    <property type="component" value="Unassembled WGS sequence"/>
</dbReference>
<feature type="compositionally biased region" description="Basic and acidic residues" evidence="1">
    <location>
        <begin position="42"/>
        <end position="55"/>
    </location>
</feature>
<organism evidence="3 4">
    <name type="scientific">Daphnia magna</name>
    <dbReference type="NCBI Taxonomy" id="35525"/>
    <lineage>
        <taxon>Eukaryota</taxon>
        <taxon>Metazoa</taxon>
        <taxon>Ecdysozoa</taxon>
        <taxon>Arthropoda</taxon>
        <taxon>Crustacea</taxon>
        <taxon>Branchiopoda</taxon>
        <taxon>Diplostraca</taxon>
        <taxon>Cladocera</taxon>
        <taxon>Anomopoda</taxon>
        <taxon>Daphniidae</taxon>
        <taxon>Daphnia</taxon>
    </lineage>
</organism>
<evidence type="ECO:0000256" key="1">
    <source>
        <dbReference type="SAM" id="MobiDB-lite"/>
    </source>
</evidence>
<accession>A0ABR0B760</accession>
<evidence type="ECO:0000313" key="3">
    <source>
        <dbReference type="EMBL" id="KAK4037524.1"/>
    </source>
</evidence>
<keyword evidence="4" id="KW-1185">Reference proteome</keyword>
<dbReference type="EMBL" id="JAOYFB010000040">
    <property type="protein sequence ID" value="KAK4037524.1"/>
    <property type="molecule type" value="Genomic_DNA"/>
</dbReference>
<gene>
    <name evidence="3" type="ORF">OUZ56_029556</name>
</gene>
<feature type="compositionally biased region" description="Low complexity" evidence="1">
    <location>
        <begin position="1"/>
        <end position="28"/>
    </location>
</feature>
<dbReference type="PANTHER" id="PTHR33104">
    <property type="entry name" value="SI:DKEY-29D5.2"/>
    <property type="match status" value="1"/>
</dbReference>
<proteinExistence type="predicted"/>
<feature type="region of interest" description="Disordered" evidence="1">
    <location>
        <begin position="82"/>
        <end position="101"/>
    </location>
</feature>
<comment type="caution">
    <text evidence="3">The sequence shown here is derived from an EMBL/GenBank/DDBJ whole genome shotgun (WGS) entry which is preliminary data.</text>
</comment>
<feature type="region of interest" description="Disordered" evidence="1">
    <location>
        <begin position="1"/>
        <end position="74"/>
    </location>
</feature>
<dbReference type="Pfam" id="PF18758">
    <property type="entry name" value="KDZ"/>
    <property type="match status" value="1"/>
</dbReference>
<feature type="domain" description="CxC3 like cysteine cluster" evidence="2">
    <location>
        <begin position="255"/>
        <end position="368"/>
    </location>
</feature>
<name>A0ABR0B760_9CRUS</name>
<dbReference type="InterPro" id="IPR040564">
    <property type="entry name" value="CxC3-like"/>
</dbReference>
<dbReference type="Pfam" id="PF18804">
    <property type="entry name" value="CxC3"/>
    <property type="match status" value="1"/>
</dbReference>
<evidence type="ECO:0000313" key="4">
    <source>
        <dbReference type="Proteomes" id="UP001234178"/>
    </source>
</evidence>
<dbReference type="InterPro" id="IPR040521">
    <property type="entry name" value="KDZ"/>
</dbReference>
<dbReference type="PANTHER" id="PTHR33104:SF2">
    <property type="entry name" value="CXC3 LIKE CYSTEINE CLUSTER DOMAIN-CONTAINING PROTEIN"/>
    <property type="match status" value="1"/>
</dbReference>
<evidence type="ECO:0000259" key="2">
    <source>
        <dbReference type="Pfam" id="PF18804"/>
    </source>
</evidence>
<sequence>MERASSSSRDSENSSSSDLESSSSNDAENSSDSDSETSSTEQKGKCIDSKRKRDFSSFSKSKANKKKPKTVQKPTAGKCFTYVGKTRQKKKDPSFGDALPHCSSSLKQPPFVSPSNSAAHDSLFDDVPSVISPEALDDLRKQVQNDLDSMQIRRHQTWQERQAIAAWGRHDRRRIFTEYVSRQPLYHSKCDQCHEDLDHCSVRCMTCKKHLCYQCDTNSHSGMPFHRRLFCSCDRLEILQPDHFIDAEGNIITKDVCVPCFVTHKCCDISCHGSMSLIPNITESIVVVTEQGRFVLKGATFICDTCNSLTKATIDDYVFSGFFPASLSETVTYLFSEEALLLCHHISHKCPGSSKNMYAHTLEEVSKEYGRTGPINIPLFTTAEREWETCRHYIDQELRRLASAVKARKPENERVMDDVESRFENLVIKSDVEVESFRQRIYNKVQTSKKKNMCGRSAFKAAREDSNENKKYDETGLVVSSCKHCIVPYAINMFKGESWTHTAFMHYEAWKSQATFFCYDVVCQYWKWMHQKVGPEFPEYMMLTKEMTGILPIMHQMAHQLPCQVLWNPRWTKGLGLTGGEEHEQVFSKLYLYAYVLKHMSKINRADFLTLAILYWNWNKIQNMPFLLRNKLQRELERKAIEIIDQRRTKTTPVDKLRRMLEGFYVQLKTVRIKISKEAENSKARTKFRRILIETKKKVLQTIDLLKSKDKDLPISYEDFNQGIFPWEAVINENDTNFPTLSYADKYHVVDCWMLLQRAKEEVELTKIEMINYIRFLTDKRSSLKQLTHSEEAEETFCKGKAVMAHSEIERLNLQIQLSLKIFNLNCNNDFSNFVRET</sequence>
<reference evidence="3 4" key="1">
    <citation type="journal article" date="2023" name="Nucleic Acids Res.">
        <title>The hologenome of Daphnia magna reveals possible DNA methylation and microbiome-mediated evolution of the host genome.</title>
        <authorList>
            <person name="Chaturvedi A."/>
            <person name="Li X."/>
            <person name="Dhandapani V."/>
            <person name="Marshall H."/>
            <person name="Kissane S."/>
            <person name="Cuenca-Cambronero M."/>
            <person name="Asole G."/>
            <person name="Calvet F."/>
            <person name="Ruiz-Romero M."/>
            <person name="Marangio P."/>
            <person name="Guigo R."/>
            <person name="Rago D."/>
            <person name="Mirbahai L."/>
            <person name="Eastwood N."/>
            <person name="Colbourne J.K."/>
            <person name="Zhou J."/>
            <person name="Mallon E."/>
            <person name="Orsini L."/>
        </authorList>
    </citation>
    <scope>NUCLEOTIDE SEQUENCE [LARGE SCALE GENOMIC DNA]</scope>
    <source>
        <strain evidence="3">LRV0_1</strain>
    </source>
</reference>
<protein>
    <recommendedName>
        <fullName evidence="2">CxC3 like cysteine cluster domain-containing protein</fullName>
    </recommendedName>
</protein>